<evidence type="ECO:0000313" key="2">
    <source>
        <dbReference type="EMBL" id="ATQ67527.1"/>
    </source>
</evidence>
<reference evidence="3" key="1">
    <citation type="submission" date="2017-10" db="EMBL/GenBank/DDBJ databases">
        <title>Completed PacBio SMRT sequence of Methylosinus trichosporium OB3b reveals presence of a third large plasmid.</title>
        <authorList>
            <person name="Charles T.C."/>
            <person name="Lynch M.D.J."/>
            <person name="Heil J.R."/>
            <person name="Cheng J."/>
        </authorList>
    </citation>
    <scope>NUCLEOTIDE SEQUENCE [LARGE SCALE GENOMIC DNA]</scope>
    <source>
        <strain evidence="3">OB3b</strain>
    </source>
</reference>
<dbReference type="Proteomes" id="UP000230709">
    <property type="component" value="Chromosome"/>
</dbReference>
<sequence length="153" mass="16342">MDRFRDRLRRLALAVATFSLIGAGASAQTPDLPQRRPGLWRISTVSPEVGLATHDVCIEAGDSLIGATDATCEPPTIEPAQDQWIVTLSCPRAGGRDVTSLLFTGDFSSWYRAQAKTTFTRADGTAAPGSGFTIDAKYLGPDCPKDASPQDSR</sequence>
<keyword evidence="3" id="KW-1185">Reference proteome</keyword>
<evidence type="ECO:0008006" key="4">
    <source>
        <dbReference type="Google" id="ProtNLM"/>
    </source>
</evidence>
<dbReference type="STRING" id="595536.GCA_000178815_03914"/>
<keyword evidence="1" id="KW-0732">Signal</keyword>
<proteinExistence type="predicted"/>
<evidence type="ECO:0000313" key="3">
    <source>
        <dbReference type="Proteomes" id="UP000230709"/>
    </source>
</evidence>
<evidence type="ECO:0000256" key="1">
    <source>
        <dbReference type="SAM" id="SignalP"/>
    </source>
</evidence>
<organism evidence="2 3">
    <name type="scientific">Methylosinus trichosporium (strain ATCC 35070 / NCIMB 11131 / UNIQEM 75 / OB3b)</name>
    <dbReference type="NCBI Taxonomy" id="595536"/>
    <lineage>
        <taxon>Bacteria</taxon>
        <taxon>Pseudomonadati</taxon>
        <taxon>Pseudomonadota</taxon>
        <taxon>Alphaproteobacteria</taxon>
        <taxon>Hyphomicrobiales</taxon>
        <taxon>Methylocystaceae</taxon>
        <taxon>Methylosinus</taxon>
    </lineage>
</organism>
<dbReference type="EMBL" id="CP023737">
    <property type="protein sequence ID" value="ATQ67527.1"/>
    <property type="molecule type" value="Genomic_DNA"/>
</dbReference>
<feature type="chain" id="PRO_5013669246" description="DUF3617 domain-containing protein" evidence="1">
    <location>
        <begin position="28"/>
        <end position="153"/>
    </location>
</feature>
<accession>A0A2D2CXP8</accession>
<gene>
    <name evidence="2" type="ORF">CQW49_06225</name>
</gene>
<dbReference type="RefSeq" id="WP_003614148.1">
    <property type="nucleotide sequence ID" value="NZ_ADVE02000001.1"/>
</dbReference>
<name>A0A2D2CXP8_METT3</name>
<dbReference type="Pfam" id="PF12276">
    <property type="entry name" value="DUF3617"/>
    <property type="match status" value="1"/>
</dbReference>
<dbReference type="KEGG" id="mtw:CQW49_06225"/>
<dbReference type="InterPro" id="IPR022061">
    <property type="entry name" value="DUF3617"/>
</dbReference>
<feature type="signal peptide" evidence="1">
    <location>
        <begin position="1"/>
        <end position="27"/>
    </location>
</feature>
<dbReference type="AlphaFoldDB" id="A0A2D2CXP8"/>
<protein>
    <recommendedName>
        <fullName evidence="4">DUF3617 domain-containing protein</fullName>
    </recommendedName>
</protein>